<gene>
    <name evidence="2" type="ORF">SAMN05660830_00854</name>
</gene>
<proteinExistence type="predicted"/>
<organism evidence="2 3">
    <name type="scientific">Halodesulfovibrio aestuarii</name>
    <dbReference type="NCBI Taxonomy" id="126333"/>
    <lineage>
        <taxon>Bacteria</taxon>
        <taxon>Pseudomonadati</taxon>
        <taxon>Thermodesulfobacteriota</taxon>
        <taxon>Desulfovibrionia</taxon>
        <taxon>Desulfovibrionales</taxon>
        <taxon>Desulfovibrionaceae</taxon>
        <taxon>Halodesulfovibrio</taxon>
    </lineage>
</organism>
<dbReference type="InterPro" id="IPR011528">
    <property type="entry name" value="NERD"/>
</dbReference>
<dbReference type="Pfam" id="PF02810">
    <property type="entry name" value="SEC-C"/>
    <property type="match status" value="1"/>
</dbReference>
<dbReference type="AlphaFoldDB" id="A0A8G2FA48"/>
<evidence type="ECO:0000313" key="3">
    <source>
        <dbReference type="Proteomes" id="UP000184001"/>
    </source>
</evidence>
<dbReference type="Gene3D" id="3.10.450.50">
    <property type="match status" value="1"/>
</dbReference>
<evidence type="ECO:0000259" key="1">
    <source>
        <dbReference type="Pfam" id="PF08378"/>
    </source>
</evidence>
<dbReference type="EMBL" id="FQZR01000002">
    <property type="protein sequence ID" value="SHI74648.1"/>
    <property type="molecule type" value="Genomic_DNA"/>
</dbReference>
<protein>
    <submittedName>
        <fullName evidence="2">Nuclease-related domain-containing protein</fullName>
    </submittedName>
</protein>
<dbReference type="Proteomes" id="UP000184001">
    <property type="component" value="Unassembled WGS sequence"/>
</dbReference>
<accession>A0A8G2FA48</accession>
<feature type="domain" description="NERD" evidence="1">
    <location>
        <begin position="311"/>
        <end position="405"/>
    </location>
</feature>
<dbReference type="SUPFAM" id="SSF103642">
    <property type="entry name" value="Sec-C motif"/>
    <property type="match status" value="1"/>
</dbReference>
<name>A0A8G2FA48_9BACT</name>
<evidence type="ECO:0000313" key="2">
    <source>
        <dbReference type="EMBL" id="SHI74648.1"/>
    </source>
</evidence>
<dbReference type="InterPro" id="IPR004027">
    <property type="entry name" value="SEC_C_motif"/>
</dbReference>
<dbReference type="PANTHER" id="PTHR33747">
    <property type="entry name" value="UPF0225 PROTEIN SCO1677"/>
    <property type="match status" value="1"/>
</dbReference>
<sequence length="730" mass="82643">MSAENSLESLQEVVKETRAEEDIFKDLATVCTQSGFIHVFAYLCVRDNVIGFDKEVSAEDILDQFSQSRLIRNEQSVLLGLMLKENIDFTKPSYDAFSKMGAETERLLHELHYAMMLPPTALKGAIEEKENPFRRASVMREPIFYGGETAYNFQYRDLAPIRYEKDSAWILKNKGFSIADAAKLHKSISTFQNEKLTDYFLSFKDKKIEIEDWSCLPAFEFKVSELTQYVDLDVDIIKNILEEFSVLPKAQNSGFTCLNDFNISNACPFIKTENDSYLLFLSYSFSESIYESPFYWFLADADYKETASKNRGAYTEEIAAEFLGKVLGGSNVYQNVDIKNARGDKYGEIDVLAIYADRAIVLQAKSKKLTIEARKGSDKCLKKDFQGAIQESYNQAYSCAAVLSDSKYDLVLADGQKLEVNRDISEIFPICIVADHYPALSFQARNFLTYESNEKILSPFVMDVFFLDALTEMLDSPLYFLNYLHRRVGYTESTMAQHELTLLSYHLKSNLWLDPQYNLMMFEDDITADLDLAMMARREGVPGIKTPEGILTKFDGTIYGVIIEQLQKSEEPFAVNLSRMLMLLNEETISAINVGVANAIKLSKSDSSSHDFTAGVSEASTGFTVHCNFRFDESAAKKLEGHCALRKYKEKAEQWLGISLNPISLQVEGGVEFKGKWKYDEKFEEATGVLSTGRKKMNFSTVQRSSKKIGRNQPCPCGSGKKYKKCCGGN</sequence>
<comment type="caution">
    <text evidence="2">The sequence shown here is derived from an EMBL/GenBank/DDBJ whole genome shotgun (WGS) entry which is preliminary data.</text>
</comment>
<dbReference type="RefSeq" id="WP_020001975.1">
    <property type="nucleotide sequence ID" value="NZ_CP192219.1"/>
</dbReference>
<dbReference type="Pfam" id="PF08378">
    <property type="entry name" value="NERD"/>
    <property type="match status" value="1"/>
</dbReference>
<dbReference type="PANTHER" id="PTHR33747:SF1">
    <property type="entry name" value="ADENYLATE CYCLASE-ASSOCIATED CAP C-TERMINAL DOMAIN-CONTAINING PROTEIN"/>
    <property type="match status" value="1"/>
</dbReference>
<reference evidence="2 3" key="1">
    <citation type="submission" date="2016-11" db="EMBL/GenBank/DDBJ databases">
        <authorList>
            <person name="Varghese N."/>
            <person name="Submissions S."/>
        </authorList>
    </citation>
    <scope>NUCLEOTIDE SEQUENCE [LARGE SCALE GENOMIC DNA]</scope>
    <source>
        <strain evidence="2 3">DSM 17919</strain>
    </source>
</reference>